<feature type="signal peptide" evidence="1">
    <location>
        <begin position="1"/>
        <end position="27"/>
    </location>
</feature>
<dbReference type="EMBL" id="JABJRC010000011">
    <property type="protein sequence ID" value="NOL45194.1"/>
    <property type="molecule type" value="Genomic_DNA"/>
</dbReference>
<keyword evidence="4" id="KW-1185">Reference proteome</keyword>
<accession>A0A7Y4L6D1</accession>
<gene>
    <name evidence="2" type="ORF">HNR71_005967</name>
    <name evidence="3" type="ORF">HPO96_33595</name>
</gene>
<dbReference type="AlphaFoldDB" id="A0A7Y4L6D1"/>
<evidence type="ECO:0000313" key="3">
    <source>
        <dbReference type="EMBL" id="NOL45194.1"/>
    </source>
</evidence>
<name>A0A7Y4L6D1_9ACTN</name>
<comment type="caution">
    <text evidence="3">The sequence shown here is derived from an EMBL/GenBank/DDBJ whole genome shotgun (WGS) entry which is preliminary data.</text>
</comment>
<dbReference type="Proteomes" id="UP000534306">
    <property type="component" value="Unassembled WGS sequence"/>
</dbReference>
<reference evidence="3 4" key="1">
    <citation type="submission" date="2020-05" db="EMBL/GenBank/DDBJ databases">
        <title>Genome sequence of Kribbella sandramycini ATCC 39419.</title>
        <authorList>
            <person name="Maclea K.S."/>
            <person name="Fair J.L."/>
        </authorList>
    </citation>
    <scope>NUCLEOTIDE SEQUENCE [LARGE SCALE GENOMIC DNA]</scope>
    <source>
        <strain evidence="3 4">ATCC 39419</strain>
    </source>
</reference>
<feature type="chain" id="PRO_5036217860" description="Streptogrisin C" evidence="1">
    <location>
        <begin position="28"/>
        <end position="379"/>
    </location>
</feature>
<keyword evidence="1" id="KW-0732">Signal</keyword>
<dbReference type="Proteomes" id="UP000553957">
    <property type="component" value="Unassembled WGS sequence"/>
</dbReference>
<dbReference type="EMBL" id="JACHKF010000001">
    <property type="protein sequence ID" value="MBB6570330.1"/>
    <property type="molecule type" value="Genomic_DNA"/>
</dbReference>
<evidence type="ECO:0000256" key="1">
    <source>
        <dbReference type="SAM" id="SignalP"/>
    </source>
</evidence>
<proteinExistence type="predicted"/>
<sequence length="379" mass="39533">MPLLLKRGALVVAALLLSAWTLLPAQARSTDDAAVAVATAAAQQAAVNFYPNSGGERTYVLPREQAGLDKAEVDVPVRVSRYTTAEVDQATRAIAKVVDTPEYRRQGNVSTLSLDGASDTVLVETTLPREVWPAIEQASPIDVTVRASDATSSRQQETVADAPVGIQADAYSRALDPSPHFGGAIVNGQGRAKPCCNTRCTTGIAVKLENGRKAMTTAGHCFRLGASLKSGMFSHGNLTYNAPFPANDFALIDAVVGTRNHSGPGGAQSHGTVQQSSARSAVAGLGGVCISGGVSGDRCNLEIWKTAASLCDAEGCTHGLAVTVGPCCAQNGDSGAMVFTQDESGRHPLGSYVGSDAHNEYFEKWTNMAHTLEIADVAY</sequence>
<organism evidence="3 4">
    <name type="scientific">Kribbella sandramycini</name>
    <dbReference type="NCBI Taxonomy" id="60450"/>
    <lineage>
        <taxon>Bacteria</taxon>
        <taxon>Bacillati</taxon>
        <taxon>Actinomycetota</taxon>
        <taxon>Actinomycetes</taxon>
        <taxon>Propionibacteriales</taxon>
        <taxon>Kribbellaceae</taxon>
        <taxon>Kribbella</taxon>
    </lineage>
</organism>
<evidence type="ECO:0008006" key="6">
    <source>
        <dbReference type="Google" id="ProtNLM"/>
    </source>
</evidence>
<reference evidence="2 5" key="2">
    <citation type="submission" date="2020-08" db="EMBL/GenBank/DDBJ databases">
        <title>Sequencing the genomes of 1000 actinobacteria strains.</title>
        <authorList>
            <person name="Klenk H.-P."/>
        </authorList>
    </citation>
    <scope>NUCLEOTIDE SEQUENCE [LARGE SCALE GENOMIC DNA]</scope>
    <source>
        <strain evidence="2 5">DSM 15626</strain>
    </source>
</reference>
<dbReference type="InterPro" id="IPR043504">
    <property type="entry name" value="Peptidase_S1_PA_chymotrypsin"/>
</dbReference>
<protein>
    <recommendedName>
        <fullName evidence="6">Streptogrisin C</fullName>
    </recommendedName>
</protein>
<dbReference type="RefSeq" id="WP_171678451.1">
    <property type="nucleotide sequence ID" value="NZ_BAAAGT010000017.1"/>
</dbReference>
<evidence type="ECO:0000313" key="5">
    <source>
        <dbReference type="Proteomes" id="UP000553957"/>
    </source>
</evidence>
<evidence type="ECO:0000313" key="2">
    <source>
        <dbReference type="EMBL" id="MBB6570330.1"/>
    </source>
</evidence>
<evidence type="ECO:0000313" key="4">
    <source>
        <dbReference type="Proteomes" id="UP000534306"/>
    </source>
</evidence>
<dbReference type="Gene3D" id="2.40.10.10">
    <property type="entry name" value="Trypsin-like serine proteases"/>
    <property type="match status" value="2"/>
</dbReference>